<feature type="region of interest" description="Disordered" evidence="1">
    <location>
        <begin position="382"/>
        <end position="405"/>
    </location>
</feature>
<feature type="compositionally biased region" description="Basic and acidic residues" evidence="1">
    <location>
        <begin position="477"/>
        <end position="496"/>
    </location>
</feature>
<feature type="compositionally biased region" description="Basic residues" evidence="1">
    <location>
        <begin position="300"/>
        <end position="314"/>
    </location>
</feature>
<organism evidence="2 3">
    <name type="scientific">Oldenlandia corymbosa var. corymbosa</name>
    <dbReference type="NCBI Taxonomy" id="529605"/>
    <lineage>
        <taxon>Eukaryota</taxon>
        <taxon>Viridiplantae</taxon>
        <taxon>Streptophyta</taxon>
        <taxon>Embryophyta</taxon>
        <taxon>Tracheophyta</taxon>
        <taxon>Spermatophyta</taxon>
        <taxon>Magnoliopsida</taxon>
        <taxon>eudicotyledons</taxon>
        <taxon>Gunneridae</taxon>
        <taxon>Pentapetalae</taxon>
        <taxon>asterids</taxon>
        <taxon>lamiids</taxon>
        <taxon>Gentianales</taxon>
        <taxon>Rubiaceae</taxon>
        <taxon>Rubioideae</taxon>
        <taxon>Spermacoceae</taxon>
        <taxon>Hedyotis-Oldenlandia complex</taxon>
        <taxon>Oldenlandia</taxon>
    </lineage>
</organism>
<feature type="region of interest" description="Disordered" evidence="1">
    <location>
        <begin position="295"/>
        <end position="314"/>
    </location>
</feature>
<protein>
    <submittedName>
        <fullName evidence="2">OLC1v1037702C1</fullName>
    </submittedName>
</protein>
<accession>A0AAV1D081</accession>
<feature type="compositionally biased region" description="Basic and acidic residues" evidence="1">
    <location>
        <begin position="98"/>
        <end position="108"/>
    </location>
</feature>
<sequence length="610" mass="68649">MSRLREQRHNNDPILNYEKSSKLLTVQFFHYGELKKQPYPHYEDGETSVYDHVDCSALLLAHLRIMCDAASGNKGGGEGLSFSASMRGLKRVIFTSESDRDSSDRDWDEKDSEYDQEESKNDYEFVADDSGGVEGPEKHEASTSSAGAKNLSNSSVGAKKVQPTSLSKAYKYGEGNYDDNSGSELEPDFEEDLQSICWGFIQRRKPDMEPNKERANGLWSDKAICPRIFKRVINNSKQAKLCHVTLHDEFHSEVEGGRGDGGNVESYQQYYGPCILPTRGESEWEKAPGLPFLPPLYGRPRGRPKSTKKKKSVAKRIIEVDGKQKLSKVGQTMSCSIYTISGHNKRKCPSRTASQGTQNESAAMPATDLGSNVDDLFDGVNLGANTDVSSPGKRKLGDPDESNCEEAGLHESHVAESLLHPTQTHCSKGEGEEKNIDIISEFISTHKKFQKCEDSKGEREEKNSLSQRIKISKNVQMKKDMEKEKQKTKTGDKEQQDAEPDVMFLDDPVHQVKQLRGRKINVFYGYIYFIRSREQYKAKSLSDIIAEVIATTNAIYELYGPHVLGDIGKAKTMLKQEMSLWDVMMKKKEISSALFLYASHYFVNKDDEDR</sequence>
<feature type="compositionally biased region" description="Polar residues" evidence="1">
    <location>
        <begin position="464"/>
        <end position="475"/>
    </location>
</feature>
<name>A0AAV1D081_OLDCO</name>
<feature type="compositionally biased region" description="Basic and acidic residues" evidence="1">
    <location>
        <begin position="452"/>
        <end position="463"/>
    </location>
</feature>
<feature type="region of interest" description="Disordered" evidence="1">
    <location>
        <begin position="98"/>
        <end position="160"/>
    </location>
</feature>
<evidence type="ECO:0000313" key="3">
    <source>
        <dbReference type="Proteomes" id="UP001161247"/>
    </source>
</evidence>
<evidence type="ECO:0000313" key="2">
    <source>
        <dbReference type="EMBL" id="CAI9100575.1"/>
    </source>
</evidence>
<feature type="region of interest" description="Disordered" evidence="1">
    <location>
        <begin position="452"/>
        <end position="497"/>
    </location>
</feature>
<dbReference type="Proteomes" id="UP001161247">
    <property type="component" value="Chromosome 3"/>
</dbReference>
<keyword evidence="3" id="KW-1185">Reference proteome</keyword>
<feature type="region of interest" description="Disordered" evidence="1">
    <location>
        <begin position="344"/>
        <end position="370"/>
    </location>
</feature>
<feature type="compositionally biased region" description="Polar residues" evidence="1">
    <location>
        <begin position="351"/>
        <end position="361"/>
    </location>
</feature>
<dbReference type="AlphaFoldDB" id="A0AAV1D081"/>
<dbReference type="EMBL" id="OX459120">
    <property type="protein sequence ID" value="CAI9100575.1"/>
    <property type="molecule type" value="Genomic_DNA"/>
</dbReference>
<gene>
    <name evidence="2" type="ORF">OLC1_LOCUS10373</name>
</gene>
<evidence type="ECO:0000256" key="1">
    <source>
        <dbReference type="SAM" id="MobiDB-lite"/>
    </source>
</evidence>
<feature type="compositionally biased region" description="Polar residues" evidence="1">
    <location>
        <begin position="142"/>
        <end position="160"/>
    </location>
</feature>
<proteinExistence type="predicted"/>
<reference evidence="2" key="1">
    <citation type="submission" date="2023-03" db="EMBL/GenBank/DDBJ databases">
        <authorList>
            <person name="Julca I."/>
        </authorList>
    </citation>
    <scope>NUCLEOTIDE SEQUENCE</scope>
</reference>